<dbReference type="SUPFAM" id="SSF51366">
    <property type="entry name" value="Ribulose-phoshate binding barrel"/>
    <property type="match status" value="1"/>
</dbReference>
<evidence type="ECO:0000256" key="2">
    <source>
        <dbReference type="ARBA" id="ARBA00008847"/>
    </source>
</evidence>
<comment type="similarity">
    <text evidence="2 7">Belongs to the OMP decarboxylase family. Type 2 subfamily.</text>
</comment>
<dbReference type="GO" id="GO:0004590">
    <property type="term" value="F:orotidine-5'-phosphate decarboxylase activity"/>
    <property type="evidence" value="ECO:0007669"/>
    <property type="project" value="UniProtKB-UniRule"/>
</dbReference>
<evidence type="ECO:0000256" key="6">
    <source>
        <dbReference type="ARBA" id="ARBA00049157"/>
    </source>
</evidence>
<dbReference type="Proteomes" id="UP000234778">
    <property type="component" value="Unassembled WGS sequence"/>
</dbReference>
<name>A0A2I1KV12_9ACTO</name>
<keyword evidence="4 7" id="KW-0665">Pyrimidine biosynthesis</keyword>
<dbReference type="SMART" id="SM00934">
    <property type="entry name" value="OMPdecase"/>
    <property type="match status" value="1"/>
</dbReference>
<evidence type="ECO:0000256" key="4">
    <source>
        <dbReference type="ARBA" id="ARBA00022975"/>
    </source>
</evidence>
<comment type="caution">
    <text evidence="9">The sequence shown here is derived from an EMBL/GenBank/DDBJ whole genome shotgun (WGS) entry which is preliminary data.</text>
</comment>
<evidence type="ECO:0000313" key="9">
    <source>
        <dbReference type="EMBL" id="PKY99463.1"/>
    </source>
</evidence>
<dbReference type="AlphaFoldDB" id="A0A2I1KV12"/>
<dbReference type="GeneID" id="81707471"/>
<dbReference type="InterPro" id="IPR011060">
    <property type="entry name" value="RibuloseP-bd_barrel"/>
</dbReference>
<dbReference type="InterPro" id="IPR001754">
    <property type="entry name" value="OMPdeCOase_dom"/>
</dbReference>
<dbReference type="GO" id="GO:0044205">
    <property type="term" value="P:'de novo' UMP biosynthetic process"/>
    <property type="evidence" value="ECO:0007669"/>
    <property type="project" value="UniProtKB-UniRule"/>
</dbReference>
<comment type="catalytic activity">
    <reaction evidence="6 7">
        <text>orotidine 5'-phosphate + H(+) = UMP + CO2</text>
        <dbReference type="Rhea" id="RHEA:11596"/>
        <dbReference type="ChEBI" id="CHEBI:15378"/>
        <dbReference type="ChEBI" id="CHEBI:16526"/>
        <dbReference type="ChEBI" id="CHEBI:57538"/>
        <dbReference type="ChEBI" id="CHEBI:57865"/>
        <dbReference type="EC" id="4.1.1.23"/>
    </reaction>
</comment>
<dbReference type="InterPro" id="IPR013785">
    <property type="entry name" value="Aldolase_TIM"/>
</dbReference>
<evidence type="ECO:0000259" key="8">
    <source>
        <dbReference type="SMART" id="SM00934"/>
    </source>
</evidence>
<dbReference type="GO" id="GO:0006207">
    <property type="term" value="P:'de novo' pyrimidine nucleobase biosynthetic process"/>
    <property type="evidence" value="ECO:0007669"/>
    <property type="project" value="InterPro"/>
</dbReference>
<reference evidence="9 10" key="1">
    <citation type="submission" date="2017-12" db="EMBL/GenBank/DDBJ databases">
        <title>Phylogenetic diversity of female urinary microbiome.</title>
        <authorList>
            <person name="Thomas-White K."/>
            <person name="Wolfe A.J."/>
        </authorList>
    </citation>
    <scope>NUCLEOTIDE SEQUENCE [LARGE SCALE GENOMIC DNA]</scope>
    <source>
        <strain evidence="9 10">UMB0319</strain>
    </source>
</reference>
<dbReference type="PANTHER" id="PTHR43375">
    <property type="entry name" value="OROTIDINE 5'-PHOSPHATE DECARBOXYLASE"/>
    <property type="match status" value="1"/>
</dbReference>
<evidence type="ECO:0000256" key="7">
    <source>
        <dbReference type="HAMAP-Rule" id="MF_01215"/>
    </source>
</evidence>
<protein>
    <recommendedName>
        <fullName evidence="7">Orotidine 5'-phosphate decarboxylase</fullName>
        <ecNumber evidence="7">4.1.1.23</ecNumber>
    </recommendedName>
    <alternativeName>
        <fullName evidence="7">OMP decarboxylase</fullName>
        <shortName evidence="7">OMPDCase</shortName>
        <shortName evidence="7">OMPdecase</shortName>
    </alternativeName>
</protein>
<evidence type="ECO:0000256" key="5">
    <source>
        <dbReference type="ARBA" id="ARBA00023239"/>
    </source>
</evidence>
<dbReference type="InterPro" id="IPR011995">
    <property type="entry name" value="OMPdecase_type-2"/>
</dbReference>
<dbReference type="PANTHER" id="PTHR43375:SF1">
    <property type="entry name" value="OROTIDINE 5'-PHOSPHATE DECARBOXYLASE"/>
    <property type="match status" value="1"/>
</dbReference>
<keyword evidence="5 7" id="KW-0456">Lyase</keyword>
<keyword evidence="3 7" id="KW-0210">Decarboxylase</keyword>
<gene>
    <name evidence="7 9" type="primary">pyrF</name>
    <name evidence="9" type="ORF">CYJ26_00725</name>
</gene>
<dbReference type="Pfam" id="PF00215">
    <property type="entry name" value="OMPdecase"/>
    <property type="match status" value="1"/>
</dbReference>
<dbReference type="RefSeq" id="WP_024036635.1">
    <property type="nucleotide sequence ID" value="NZ_CP136961.1"/>
</dbReference>
<dbReference type="NCBIfam" id="TIGR02127">
    <property type="entry name" value="pyrF_sub2"/>
    <property type="match status" value="1"/>
</dbReference>
<dbReference type="Gene3D" id="3.20.20.70">
    <property type="entry name" value="Aldolase class I"/>
    <property type="match status" value="1"/>
</dbReference>
<accession>A0A2I1KV12</accession>
<dbReference type="CDD" id="cd04725">
    <property type="entry name" value="OMP_decarboxylase_like"/>
    <property type="match status" value="1"/>
</dbReference>
<dbReference type="InterPro" id="IPR018089">
    <property type="entry name" value="OMPdecase_AS"/>
</dbReference>
<dbReference type="UniPathway" id="UPA00070">
    <property type="reaction ID" value="UER00120"/>
</dbReference>
<dbReference type="HAMAP" id="MF_01215">
    <property type="entry name" value="OMPdecase_type2"/>
    <property type="match status" value="1"/>
</dbReference>
<dbReference type="EC" id="4.1.1.23" evidence="7"/>
<dbReference type="EMBL" id="PKHA01000001">
    <property type="protein sequence ID" value="PKY99463.1"/>
    <property type="molecule type" value="Genomic_DNA"/>
</dbReference>
<evidence type="ECO:0000256" key="1">
    <source>
        <dbReference type="ARBA" id="ARBA00004861"/>
    </source>
</evidence>
<organism evidence="9 10">
    <name type="scientific">Actinomyces urogenitalis</name>
    <dbReference type="NCBI Taxonomy" id="103621"/>
    <lineage>
        <taxon>Bacteria</taxon>
        <taxon>Bacillati</taxon>
        <taxon>Actinomycetota</taxon>
        <taxon>Actinomycetes</taxon>
        <taxon>Actinomycetales</taxon>
        <taxon>Actinomycetaceae</taxon>
        <taxon>Actinomyces</taxon>
    </lineage>
</organism>
<comment type="pathway">
    <text evidence="1 7">Pyrimidine metabolism; UMP biosynthesis via de novo pathway; UMP from orotate: step 2/2.</text>
</comment>
<feature type="domain" description="Orotidine 5'-phosphate decarboxylase" evidence="8">
    <location>
        <begin position="30"/>
        <end position="283"/>
    </location>
</feature>
<feature type="active site" description="Proton donor" evidence="7">
    <location>
        <position position="109"/>
    </location>
</feature>
<proteinExistence type="inferred from homology"/>
<dbReference type="PROSITE" id="PS00156">
    <property type="entry name" value="OMPDECASE"/>
    <property type="match status" value="1"/>
</dbReference>
<evidence type="ECO:0000256" key="3">
    <source>
        <dbReference type="ARBA" id="ARBA00022793"/>
    </source>
</evidence>
<sequence>MSLTDHADQDFPGILPFGARLADAMDDLGPLCVGIDPHPGLLQAWGLGDDVAGLREFSARVVEALGGRVAAIKPQSAFFERHGSAGVAVLEETLAALRQVGTLAILDVKRGDIGSTMAGYAQAYLADGAPLAADAITVSPYLGLGSLTPAIELAQATGRGLFVLGLTSNPEGASVQHARDEQGQSVAAGVVTGVGQLNAAARAAGTLGSLGLVVGATIGDAVRRLDLDLAAANAPLLAPGVGAQGAGAAELEEVFGPARRQVLASTSRGVLRAGPEVSDLRQAAAQASASAASALRG</sequence>
<evidence type="ECO:0000313" key="10">
    <source>
        <dbReference type="Proteomes" id="UP000234778"/>
    </source>
</evidence>